<name>A0A1C1YWV8_9HYPH</name>
<dbReference type="GO" id="GO:0008324">
    <property type="term" value="F:monoatomic cation transmembrane transporter activity"/>
    <property type="evidence" value="ECO:0007669"/>
    <property type="project" value="InterPro"/>
</dbReference>
<keyword evidence="10" id="KW-1185">Reference proteome</keyword>
<keyword evidence="2" id="KW-0813">Transport</keyword>
<dbReference type="Pfam" id="PF02386">
    <property type="entry name" value="TrkH"/>
    <property type="match status" value="1"/>
</dbReference>
<proteinExistence type="predicted"/>
<feature type="transmembrane region" description="Helical" evidence="8">
    <location>
        <begin position="388"/>
        <end position="407"/>
    </location>
</feature>
<evidence type="ECO:0000256" key="6">
    <source>
        <dbReference type="ARBA" id="ARBA00023065"/>
    </source>
</evidence>
<feature type="transmembrane region" description="Helical" evidence="8">
    <location>
        <begin position="205"/>
        <end position="224"/>
    </location>
</feature>
<feature type="transmembrane region" description="Helical" evidence="8">
    <location>
        <begin position="419"/>
        <end position="442"/>
    </location>
</feature>
<reference evidence="9 10" key="1">
    <citation type="submission" date="2015-12" db="EMBL/GenBank/DDBJ databases">
        <authorList>
            <person name="Shamseldin A."/>
            <person name="Moawad H."/>
            <person name="Abd El-Rahim W.M."/>
            <person name="Sadowsky M.J."/>
        </authorList>
    </citation>
    <scope>NUCLEOTIDE SEQUENCE [LARGE SCALE GENOMIC DNA]</scope>
    <source>
        <strain evidence="9 10">JC234</strain>
    </source>
</reference>
<feature type="transmembrane region" description="Helical" evidence="8">
    <location>
        <begin position="91"/>
        <end position="116"/>
    </location>
</feature>
<keyword evidence="7 8" id="KW-0472">Membrane</keyword>
<keyword evidence="4 8" id="KW-0812">Transmembrane</keyword>
<feature type="transmembrane region" description="Helical" evidence="8">
    <location>
        <begin position="141"/>
        <end position="162"/>
    </location>
</feature>
<dbReference type="GO" id="GO:0030001">
    <property type="term" value="P:metal ion transport"/>
    <property type="evidence" value="ECO:0007669"/>
    <property type="project" value="UniProtKB-ARBA"/>
</dbReference>
<evidence type="ECO:0000256" key="3">
    <source>
        <dbReference type="ARBA" id="ARBA00022475"/>
    </source>
</evidence>
<evidence type="ECO:0000313" key="10">
    <source>
        <dbReference type="Proteomes" id="UP000094795"/>
    </source>
</evidence>
<dbReference type="PANTHER" id="PTHR32024">
    <property type="entry name" value="TRK SYSTEM POTASSIUM UPTAKE PROTEIN TRKG-RELATED"/>
    <property type="match status" value="1"/>
</dbReference>
<gene>
    <name evidence="9" type="ORF">AWJ14_01975</name>
</gene>
<feature type="transmembrane region" description="Helical" evidence="8">
    <location>
        <begin position="299"/>
        <end position="317"/>
    </location>
</feature>
<dbReference type="GO" id="GO:0005886">
    <property type="term" value="C:plasma membrane"/>
    <property type="evidence" value="ECO:0007669"/>
    <property type="project" value="UniProtKB-SubCell"/>
</dbReference>
<accession>A0A1C1YWV8</accession>
<evidence type="ECO:0000256" key="4">
    <source>
        <dbReference type="ARBA" id="ARBA00022692"/>
    </source>
</evidence>
<dbReference type="EMBL" id="LQZT01000012">
    <property type="protein sequence ID" value="OCW57991.1"/>
    <property type="molecule type" value="Genomic_DNA"/>
</dbReference>
<sequence length="455" mass="48341">MHSPAVSGARRTALRTLAGSRFALRHANPARLLLAGYLSYILVGWCLLSLPIAQSQPVSPLDNLFMATSAVSTTGLVTVDPGSSYTLFGEAVLLLLIQLGGLGYMTVGSFAVLALARNLGPLRQTTARAAFSLPADINVAAFVRSVVLFTLITELVGMLVLWELFASRGVENPLWSALFHSISAFCTAGFSLFPNSFEDFRADVPVNLTISALSLLGAMGFIVIGDTWRTMTGRKRMLGFTSKVIARMTLVFLVAGTALLFVAEPGIDALPPGERLLTAFFQTMTASTTVGFDTHPIGSLGHASLILMFFLMAIGASPAGTGGGLKTTTFAVLLGLVRSTLRGRRTVHFFHRRVKPARIQTAGAALAFFLGLLLVALFLLSLTEPQAAFEQVMFEAISAMGTVGLSMGLTGDLSYLGKVIIVVLMIAGRLGFLTFGIALATVDEPDEKTDNDLVL</sequence>
<evidence type="ECO:0000256" key="2">
    <source>
        <dbReference type="ARBA" id="ARBA00022448"/>
    </source>
</evidence>
<organism evidence="9 10">
    <name type="scientific">Hoeflea olei</name>
    <dbReference type="NCBI Taxonomy" id="1480615"/>
    <lineage>
        <taxon>Bacteria</taxon>
        <taxon>Pseudomonadati</taxon>
        <taxon>Pseudomonadota</taxon>
        <taxon>Alphaproteobacteria</taxon>
        <taxon>Hyphomicrobiales</taxon>
        <taxon>Rhizobiaceae</taxon>
        <taxon>Hoeflea</taxon>
    </lineage>
</organism>
<feature type="transmembrane region" description="Helical" evidence="8">
    <location>
        <begin position="32"/>
        <end position="52"/>
    </location>
</feature>
<dbReference type="PANTHER" id="PTHR32024:SF1">
    <property type="entry name" value="KTR SYSTEM POTASSIUM UPTAKE PROTEIN B"/>
    <property type="match status" value="1"/>
</dbReference>
<comment type="caution">
    <text evidence="9">The sequence shown here is derived from an EMBL/GenBank/DDBJ whole genome shotgun (WGS) entry which is preliminary data.</text>
</comment>
<feature type="transmembrane region" description="Helical" evidence="8">
    <location>
        <begin position="64"/>
        <end position="79"/>
    </location>
</feature>
<evidence type="ECO:0000256" key="1">
    <source>
        <dbReference type="ARBA" id="ARBA00004651"/>
    </source>
</evidence>
<keyword evidence="3" id="KW-1003">Cell membrane</keyword>
<evidence type="ECO:0000256" key="7">
    <source>
        <dbReference type="ARBA" id="ARBA00023136"/>
    </source>
</evidence>
<comment type="subcellular location">
    <subcellularLocation>
        <location evidence="1">Cell membrane</location>
        <topology evidence="1">Multi-pass membrane protein</topology>
    </subcellularLocation>
</comment>
<dbReference type="AlphaFoldDB" id="A0A1C1YWV8"/>
<dbReference type="InterPro" id="IPR003445">
    <property type="entry name" value="Cat_transpt"/>
</dbReference>
<keyword evidence="5 8" id="KW-1133">Transmembrane helix</keyword>
<dbReference type="STRING" id="1480615.AWJ14_01975"/>
<dbReference type="Proteomes" id="UP000094795">
    <property type="component" value="Unassembled WGS sequence"/>
</dbReference>
<evidence type="ECO:0000313" key="9">
    <source>
        <dbReference type="EMBL" id="OCW57991.1"/>
    </source>
</evidence>
<protein>
    <submittedName>
        <fullName evidence="9">Potassium transporter KtrB</fullName>
    </submittedName>
</protein>
<feature type="transmembrane region" description="Helical" evidence="8">
    <location>
        <begin position="244"/>
        <end position="263"/>
    </location>
</feature>
<feature type="transmembrane region" description="Helical" evidence="8">
    <location>
        <begin position="362"/>
        <end position="382"/>
    </location>
</feature>
<evidence type="ECO:0000256" key="5">
    <source>
        <dbReference type="ARBA" id="ARBA00022989"/>
    </source>
</evidence>
<evidence type="ECO:0000256" key="8">
    <source>
        <dbReference type="SAM" id="Phobius"/>
    </source>
</evidence>
<keyword evidence="6" id="KW-0406">Ion transport</keyword>
<feature type="transmembrane region" description="Helical" evidence="8">
    <location>
        <begin position="174"/>
        <end position="193"/>
    </location>
</feature>